<reference evidence="7" key="1">
    <citation type="submission" date="2016-10" db="EMBL/GenBank/DDBJ databases">
        <title>Draft Genome Sequence of Nocardioides luteus Strain BAFB, an Alkane-Degrading Bacterium Isolated from JP-7 Polluted Soil.</title>
        <authorList>
            <person name="Brown L."/>
            <person name="Ruiz O.N."/>
            <person name="Gunasekera T."/>
        </authorList>
    </citation>
    <scope>NUCLEOTIDE SEQUENCE [LARGE SCALE GENOMIC DNA]</scope>
    <source>
        <strain evidence="7">BAFB</strain>
    </source>
</reference>
<evidence type="ECO:0000313" key="8">
    <source>
        <dbReference type="Proteomes" id="UP000033772"/>
    </source>
</evidence>
<proteinExistence type="inferred from homology"/>
<dbReference type="AlphaFoldDB" id="A0A1J4NB54"/>
<dbReference type="EMBL" id="JZDQ02000004">
    <property type="protein sequence ID" value="OIJ28183.1"/>
    <property type="molecule type" value="Genomic_DNA"/>
</dbReference>
<evidence type="ECO:0000256" key="2">
    <source>
        <dbReference type="ARBA" id="ARBA00009323"/>
    </source>
</evidence>
<sequence length="145" mass="15403">MSDIKHPAVQQDIKISCLDPWGRTVEVPTTLGYRENDPYAVSLTFHSGGGDVEWVVSRTLMLQGLSAPAGEGDVKIYPSIDEDAKAVAVFDFSSPDGRLIATADSSEVQTFLGKSFAAVPVGSEGQHMDLDGLIADLLGSSFDAE</sequence>
<evidence type="ECO:0000256" key="1">
    <source>
        <dbReference type="ARBA" id="ARBA00004431"/>
    </source>
</evidence>
<dbReference type="GO" id="GO:0030435">
    <property type="term" value="P:sporulation resulting in formation of a cellular spore"/>
    <property type="evidence" value="ECO:0007669"/>
    <property type="project" value="UniProtKB-KW"/>
</dbReference>
<keyword evidence="5" id="KW-0717">Septation</keyword>
<dbReference type="RefSeq" id="WP_045547577.1">
    <property type="nucleotide sequence ID" value="NZ_JZDQ02000004.1"/>
</dbReference>
<dbReference type="GO" id="GO:0030428">
    <property type="term" value="C:cell septum"/>
    <property type="evidence" value="ECO:0007669"/>
    <property type="project" value="UniProtKB-SubCell"/>
</dbReference>
<dbReference type="Pfam" id="PF04686">
    <property type="entry name" value="SsgA"/>
    <property type="match status" value="1"/>
</dbReference>
<comment type="subcellular location">
    <subcellularLocation>
        <location evidence="1">Cell septum</location>
    </subcellularLocation>
</comment>
<keyword evidence="3 7" id="KW-0132">Cell division</keyword>
<accession>A0A1J4NB54</accession>
<gene>
    <name evidence="7" type="ORF">UG56_003790</name>
</gene>
<evidence type="ECO:0000256" key="6">
    <source>
        <dbReference type="ARBA" id="ARBA00023306"/>
    </source>
</evidence>
<dbReference type="GO" id="GO:0000917">
    <property type="term" value="P:division septum assembly"/>
    <property type="evidence" value="ECO:0007669"/>
    <property type="project" value="UniProtKB-KW"/>
</dbReference>
<evidence type="ECO:0000256" key="4">
    <source>
        <dbReference type="ARBA" id="ARBA00022969"/>
    </source>
</evidence>
<name>A0A1J4NB54_9ACTN</name>
<evidence type="ECO:0000313" key="7">
    <source>
        <dbReference type="EMBL" id="OIJ28183.1"/>
    </source>
</evidence>
<dbReference type="Proteomes" id="UP000033772">
    <property type="component" value="Unassembled WGS sequence"/>
</dbReference>
<comment type="caution">
    <text evidence="7">The sequence shown here is derived from an EMBL/GenBank/DDBJ whole genome shotgun (WGS) entry which is preliminary data.</text>
</comment>
<keyword evidence="4" id="KW-0749">Sporulation</keyword>
<evidence type="ECO:0000256" key="3">
    <source>
        <dbReference type="ARBA" id="ARBA00022618"/>
    </source>
</evidence>
<dbReference type="InterPro" id="IPR006776">
    <property type="entry name" value="SsgB"/>
</dbReference>
<comment type="similarity">
    <text evidence="2">Belongs to the SsgA family.</text>
</comment>
<organism evidence="7 8">
    <name type="scientific">Nocardioides luteus</name>
    <dbReference type="NCBI Taxonomy" id="1844"/>
    <lineage>
        <taxon>Bacteria</taxon>
        <taxon>Bacillati</taxon>
        <taxon>Actinomycetota</taxon>
        <taxon>Actinomycetes</taxon>
        <taxon>Propionibacteriales</taxon>
        <taxon>Nocardioidaceae</taxon>
        <taxon>Nocardioides</taxon>
    </lineage>
</organism>
<dbReference type="OrthoDB" id="3853096at2"/>
<evidence type="ECO:0000256" key="5">
    <source>
        <dbReference type="ARBA" id="ARBA00023210"/>
    </source>
</evidence>
<keyword evidence="8" id="KW-1185">Reference proteome</keyword>
<dbReference type="Gene3D" id="2.30.31.20">
    <property type="entry name" value="Sporulation-specific cell division protein SsgB"/>
    <property type="match status" value="1"/>
</dbReference>
<protein>
    <submittedName>
        <fullName evidence="7">Sporulation and cell division protein SsgA</fullName>
    </submittedName>
</protein>
<dbReference type="InterPro" id="IPR038658">
    <property type="entry name" value="SsgB_sf"/>
</dbReference>
<dbReference type="STRING" id="1844.UG56_003790"/>
<keyword evidence="6" id="KW-0131">Cell cycle</keyword>